<dbReference type="PROSITE" id="PS50092">
    <property type="entry name" value="TSP1"/>
    <property type="match status" value="3"/>
</dbReference>
<organism evidence="5 6">
    <name type="scientific">Elysia marginata</name>
    <dbReference type="NCBI Taxonomy" id="1093978"/>
    <lineage>
        <taxon>Eukaryota</taxon>
        <taxon>Metazoa</taxon>
        <taxon>Spiralia</taxon>
        <taxon>Lophotrochozoa</taxon>
        <taxon>Mollusca</taxon>
        <taxon>Gastropoda</taxon>
        <taxon>Heterobranchia</taxon>
        <taxon>Euthyneura</taxon>
        <taxon>Panpulmonata</taxon>
        <taxon>Sacoglossa</taxon>
        <taxon>Placobranchoidea</taxon>
        <taxon>Plakobranchidae</taxon>
        <taxon>Elysia</taxon>
    </lineage>
</organism>
<reference evidence="5 6" key="1">
    <citation type="journal article" date="2021" name="Elife">
        <title>Chloroplast acquisition without the gene transfer in kleptoplastic sea slugs, Plakobranchus ocellatus.</title>
        <authorList>
            <person name="Maeda T."/>
            <person name="Takahashi S."/>
            <person name="Yoshida T."/>
            <person name="Shimamura S."/>
            <person name="Takaki Y."/>
            <person name="Nagai Y."/>
            <person name="Toyoda A."/>
            <person name="Suzuki Y."/>
            <person name="Arimoto A."/>
            <person name="Ishii H."/>
            <person name="Satoh N."/>
            <person name="Nishiyama T."/>
            <person name="Hasebe M."/>
            <person name="Maruyama T."/>
            <person name="Minagawa J."/>
            <person name="Obokata J."/>
            <person name="Shigenobu S."/>
        </authorList>
    </citation>
    <scope>NUCLEOTIDE SEQUENCE [LARGE SCALE GENOMIC DNA]</scope>
</reference>
<sequence length="173" mass="18908">MSSHSSVDGQWMDWTPWSSCSVSCGGGTRERSRDCYLGQFGGANCTGHDHETSTCNPHNCPVNGKWLQWSEWGNCSKECGTGTQERFRICEGPFYGGANCTGPEQEDRDCNTHHCAVDGVFETWSEWTTCTLTCGGGSRFRSRTCHGPFYGGAACSGAWNETTVCNEEECPGQ</sequence>
<proteinExistence type="predicted"/>
<evidence type="ECO:0000256" key="4">
    <source>
        <dbReference type="ARBA" id="ARBA00023180"/>
    </source>
</evidence>
<dbReference type="Pfam" id="PF00090">
    <property type="entry name" value="TSP_1"/>
    <property type="match status" value="3"/>
</dbReference>
<dbReference type="InterPro" id="IPR052065">
    <property type="entry name" value="Compl_asym_regulator"/>
</dbReference>
<dbReference type="PANTHER" id="PTHR22906:SF21">
    <property type="entry name" value="SEMA DOMAIN-CONTAINING PROTEIN"/>
    <property type="match status" value="1"/>
</dbReference>
<keyword evidence="1" id="KW-0732">Signal</keyword>
<protein>
    <submittedName>
        <fullName evidence="5">Brain-specific angiogenesis inhibitor 1</fullName>
    </submittedName>
</protein>
<dbReference type="AlphaFoldDB" id="A0AAV4I7N2"/>
<evidence type="ECO:0000313" key="6">
    <source>
        <dbReference type="Proteomes" id="UP000762676"/>
    </source>
</evidence>
<accession>A0AAV4I7N2</accession>
<name>A0AAV4I7N2_9GAST</name>
<keyword evidence="3" id="KW-1015">Disulfide bond</keyword>
<dbReference type="SMART" id="SM00209">
    <property type="entry name" value="TSP1"/>
    <property type="match status" value="3"/>
</dbReference>
<evidence type="ECO:0000256" key="3">
    <source>
        <dbReference type="ARBA" id="ARBA00023157"/>
    </source>
</evidence>
<dbReference type="EMBL" id="BMAT01002343">
    <property type="protein sequence ID" value="GFS05126.1"/>
    <property type="molecule type" value="Genomic_DNA"/>
</dbReference>
<dbReference type="FunFam" id="2.20.100.10:FF:000001">
    <property type="entry name" value="semaphorin-5A isoform X1"/>
    <property type="match status" value="1"/>
</dbReference>
<dbReference type="InterPro" id="IPR036383">
    <property type="entry name" value="TSP1_rpt_sf"/>
</dbReference>
<dbReference type="PRINTS" id="PR01705">
    <property type="entry name" value="TSP1REPEAT"/>
</dbReference>
<evidence type="ECO:0000256" key="1">
    <source>
        <dbReference type="ARBA" id="ARBA00022729"/>
    </source>
</evidence>
<keyword evidence="2" id="KW-0677">Repeat</keyword>
<dbReference type="PANTHER" id="PTHR22906">
    <property type="entry name" value="PROPERDIN"/>
    <property type="match status" value="1"/>
</dbReference>
<dbReference type="Proteomes" id="UP000762676">
    <property type="component" value="Unassembled WGS sequence"/>
</dbReference>
<gene>
    <name evidence="5" type="ORF">ElyMa_001192200</name>
</gene>
<evidence type="ECO:0000313" key="5">
    <source>
        <dbReference type="EMBL" id="GFS05126.1"/>
    </source>
</evidence>
<dbReference type="FunFam" id="2.20.100.10:FF:000004">
    <property type="entry name" value="Adhesion G protein-coupled receptor B2"/>
    <property type="match status" value="2"/>
</dbReference>
<keyword evidence="4" id="KW-0325">Glycoprotein</keyword>
<keyword evidence="6" id="KW-1185">Reference proteome</keyword>
<dbReference type="SUPFAM" id="SSF82895">
    <property type="entry name" value="TSP-1 type 1 repeat"/>
    <property type="match status" value="3"/>
</dbReference>
<comment type="caution">
    <text evidence="5">The sequence shown here is derived from an EMBL/GenBank/DDBJ whole genome shotgun (WGS) entry which is preliminary data.</text>
</comment>
<dbReference type="InterPro" id="IPR000884">
    <property type="entry name" value="TSP1_rpt"/>
</dbReference>
<evidence type="ECO:0000256" key="2">
    <source>
        <dbReference type="ARBA" id="ARBA00022737"/>
    </source>
</evidence>
<dbReference type="Gene3D" id="2.20.100.10">
    <property type="entry name" value="Thrombospondin type-1 (TSP1) repeat"/>
    <property type="match status" value="3"/>
</dbReference>